<dbReference type="AlphaFoldDB" id="A0AAN7STM6"/>
<dbReference type="PANTHER" id="PTHR31836">
    <property type="match status" value="1"/>
</dbReference>
<evidence type="ECO:0000313" key="5">
    <source>
        <dbReference type="Proteomes" id="UP001309876"/>
    </source>
</evidence>
<dbReference type="InterPro" id="IPR051477">
    <property type="entry name" value="Expansin_CellWall"/>
</dbReference>
<feature type="region of interest" description="Disordered" evidence="2">
    <location>
        <begin position="55"/>
        <end position="83"/>
    </location>
</feature>
<protein>
    <submittedName>
        <fullName evidence="4">Uncharacterized protein</fullName>
    </submittedName>
</protein>
<dbReference type="InterPro" id="IPR036908">
    <property type="entry name" value="RlpA-like_sf"/>
</dbReference>
<keyword evidence="1 3" id="KW-0732">Signal</keyword>
<dbReference type="PANTHER" id="PTHR31836:SF28">
    <property type="entry name" value="SRCR DOMAIN-CONTAINING PROTEIN-RELATED"/>
    <property type="match status" value="1"/>
</dbReference>
<dbReference type="SUPFAM" id="SSF50685">
    <property type="entry name" value="Barwin-like endoglucanases"/>
    <property type="match status" value="2"/>
</dbReference>
<accession>A0AAN7STM6</accession>
<dbReference type="CDD" id="cd22191">
    <property type="entry name" value="DPBB_RlpA_EXP_N-like"/>
    <property type="match status" value="2"/>
</dbReference>
<feature type="signal peptide" evidence="3">
    <location>
        <begin position="1"/>
        <end position="20"/>
    </location>
</feature>
<keyword evidence="5" id="KW-1185">Reference proteome</keyword>
<name>A0AAN7STM6_9EURO</name>
<reference evidence="4 5" key="1">
    <citation type="submission" date="2023-08" db="EMBL/GenBank/DDBJ databases">
        <title>Black Yeasts Isolated from many extreme environments.</title>
        <authorList>
            <person name="Coleine C."/>
            <person name="Stajich J.E."/>
            <person name="Selbmann L."/>
        </authorList>
    </citation>
    <scope>NUCLEOTIDE SEQUENCE [LARGE SCALE GENOMIC DNA]</scope>
    <source>
        <strain evidence="4 5">CCFEE 5910</strain>
    </source>
</reference>
<gene>
    <name evidence="4" type="ORF">LTR05_008014</name>
</gene>
<proteinExistence type="predicted"/>
<evidence type="ECO:0000256" key="2">
    <source>
        <dbReference type="SAM" id="MobiDB-lite"/>
    </source>
</evidence>
<evidence type="ECO:0000256" key="3">
    <source>
        <dbReference type="SAM" id="SignalP"/>
    </source>
</evidence>
<organism evidence="4 5">
    <name type="scientific">Lithohypha guttulata</name>
    <dbReference type="NCBI Taxonomy" id="1690604"/>
    <lineage>
        <taxon>Eukaryota</taxon>
        <taxon>Fungi</taxon>
        <taxon>Dikarya</taxon>
        <taxon>Ascomycota</taxon>
        <taxon>Pezizomycotina</taxon>
        <taxon>Eurotiomycetes</taxon>
        <taxon>Chaetothyriomycetidae</taxon>
        <taxon>Chaetothyriales</taxon>
        <taxon>Trichomeriaceae</taxon>
        <taxon>Lithohypha</taxon>
    </lineage>
</organism>
<feature type="chain" id="PRO_5042862248" evidence="3">
    <location>
        <begin position="21"/>
        <end position="385"/>
    </location>
</feature>
<dbReference type="Gene3D" id="2.40.40.10">
    <property type="entry name" value="RlpA-like domain"/>
    <property type="match status" value="2"/>
</dbReference>
<evidence type="ECO:0000313" key="4">
    <source>
        <dbReference type="EMBL" id="KAK5081220.1"/>
    </source>
</evidence>
<dbReference type="EMBL" id="JAVRRJ010000010">
    <property type="protein sequence ID" value="KAK5081220.1"/>
    <property type="molecule type" value="Genomic_DNA"/>
</dbReference>
<dbReference type="Proteomes" id="UP001309876">
    <property type="component" value="Unassembled WGS sequence"/>
</dbReference>
<sequence length="385" mass="40357">MRVHTFSTVAFVAFTTVAFATPSAEPEDRKRPGLPQLVSIDPAVMQSFQSKFSDPEYRASASARDAEEKKTRKKSKRAVPTTTDAAWATDPDWALHAYSGTPGVAAATAAPVVAPAQPTVTAVIPSSAPVAAPATGSTGGAGACEDPNVPCAGDVTYWDGDLGACGWNVNTYTDMQIALPHGLMGTQSNGNPYCGRSVTIRNPITGATARAHVGDKCMGCTGSSIDLTRALFNTIAADCDGRCSGWEWWFDGGETISPLGKRQDRQRRQDLGACRGEGAACAGEITHYEGGTGACGFDVNTNTQFAVSLPEAVFGNPANSNANPLCNQYVTIENPTSGARAIAHVADKCPKEGCPGTNIGLTLALFNHIAPGCDGRCGDFRWWFN</sequence>
<evidence type="ECO:0000256" key="1">
    <source>
        <dbReference type="ARBA" id="ARBA00022729"/>
    </source>
</evidence>
<comment type="caution">
    <text evidence="4">The sequence shown here is derived from an EMBL/GenBank/DDBJ whole genome shotgun (WGS) entry which is preliminary data.</text>
</comment>